<comment type="caution">
    <text evidence="4">The sequence shown here is derived from an EMBL/GenBank/DDBJ whole genome shotgun (WGS) entry which is preliminary data.</text>
</comment>
<dbReference type="Proteomes" id="UP000440732">
    <property type="component" value="Unassembled WGS sequence"/>
</dbReference>
<evidence type="ECO:0000256" key="1">
    <source>
        <dbReference type="SAM" id="MobiDB-lite"/>
    </source>
</evidence>
<dbReference type="EMBL" id="QXFW01000286">
    <property type="protein sequence ID" value="KAE9017442.1"/>
    <property type="molecule type" value="Genomic_DNA"/>
</dbReference>
<feature type="compositionally biased region" description="Acidic residues" evidence="1">
    <location>
        <begin position="496"/>
        <end position="505"/>
    </location>
</feature>
<feature type="region of interest" description="Disordered" evidence="1">
    <location>
        <begin position="155"/>
        <end position="182"/>
    </location>
</feature>
<dbReference type="Pfam" id="PF00168">
    <property type="entry name" value="C2"/>
    <property type="match status" value="1"/>
</dbReference>
<dbReference type="SMART" id="SM00239">
    <property type="entry name" value="C2"/>
    <property type="match status" value="1"/>
</dbReference>
<dbReference type="PANTHER" id="PTHR47052">
    <property type="entry name" value="CONSERVED SERINE PROLINE-RICH PROTEIN (AFU_ORTHOLOGUE AFUA_2G01790)"/>
    <property type="match status" value="1"/>
</dbReference>
<feature type="compositionally biased region" description="Basic and acidic residues" evidence="1">
    <location>
        <begin position="361"/>
        <end position="370"/>
    </location>
</feature>
<sequence length="1370" mass="154023">MLLAKAPDSGPESGTADGGRNDPNAKARSASIPTRRTAPCPALPSLAPSSTRSLAVSAPPSPPIVGSSSSSAMDAAYERPASSSSYFARPAKPCRLLLRVHAAEDLHHVSSHGTYCKLYVGGTEMVRGSGAFARHTQKLTSSGSSHNLGGLLHSPFGGNTAVPPTTPLPPTSSSEGDLSASGGNRMRVLKTKVQKGKSANPVWNEKFDIPVLDPVEDVLSIRVKSARLMSSPAIGACWISLKHLALQGPATVDKWVDLKHGKKDAGRIRLQMRLVDPSKPRRQSRRPEQDEEGTPNRPRNHQISDSYLSLPGEESPEEVAARALKKISRRDHKYHRSARRFDGRPVNSTVLGSSDGSNRSASDKDEDQKRSPITPKTPRDNSASATSNESIDDSEPVSDVSVSPVTSPLPKRTSNEDAAAFSDLESPSAVARPPPTSTLPPPVAGPTGLDASYANRGTMRRSELERSKMKMAELSRTSRISRSSMSSLSSNPQVPQEEDDDDLDEYDNRPHASKRWTSDDSKLSVLSSALDPRESSQMDFDDAERDSLDTRKKPVNNVSVSVVLSSTASSTLDQRENSRFSFSDSESGGEDDKDHDAILDKAREQQRQQWQMEQRKRQLAGIKEVSQSMSDSESDDDFDEDDEFDEELDRGSSRIQFTPTIAKLLCRESMNVLIEEEDDVEEEECLESVKMGDDFVPILEATSPLSVDSVDCALRRSRVLNSPAKLEAIPCCSAAYPDPIQLLVKVRSPDASLQEFSCHCLHRVKQFTTGQVAMSTENQAAACIQARFRGFRWRRQQRRGIRAVTKLQALQRGRFTRREFAELRDFSREQESFQQATRRRQIRIWRNEQELYFLQHTNAADLEKVRSFQQQHSARLIQRPWRATNQSTRTSNDGNTVIVDPKERIYTFDPFGFETADAKAPGVRFGQWKHDEKSTDSSQRSLSLLLSEDELRAPVSTHTDPSADEVFVSRRKAIQERIKRKAAQEKTKLESTQKRNRCGATEGAKPTVNRRRELYEQVIAMKIATAHRVRRHECGARASRPERDIFSAQLIASCENRLKYLTSESPEQMTALEEDNQQVLSEVERWDPARRIQAWNHHRRAVCSVLDKQHWWQTQLAGDERDIRRIVVAKSPWEDENNIWVWPRDGHDNQKEAAADRLSSTSLWPSEEIQRFLVRDKHQPIKPVSDDEASEWWRAHCTQSHLVTNGALFIEGPYRAEFSNNVTNEGDVFPVCTSEVVSNRDLYQLQQRAKRVARTKSLEQDIEQRIKALTAQVERHVHDMEAQVEANTQLAREVVQRKEQQRARITREQHASMTIQRYTRGMQGRKFARELRAEFFVMVRGRAIRRGSTGIHARNQCFQGSSLNEANYGR</sequence>
<feature type="compositionally biased region" description="Acidic residues" evidence="1">
    <location>
        <begin position="632"/>
        <end position="648"/>
    </location>
</feature>
<proteinExistence type="predicted"/>
<dbReference type="InterPro" id="IPR035892">
    <property type="entry name" value="C2_domain_sf"/>
</dbReference>
<dbReference type="InterPro" id="IPR000048">
    <property type="entry name" value="IQ_motif_EF-hand-BS"/>
</dbReference>
<feature type="region of interest" description="Disordered" evidence="1">
    <location>
        <begin position="272"/>
        <end position="651"/>
    </location>
</feature>
<name>A0A6A3U9F4_9STRA</name>
<feature type="region of interest" description="Disordered" evidence="1">
    <location>
        <begin position="1"/>
        <end position="70"/>
    </location>
</feature>
<dbReference type="SMART" id="SM00015">
    <property type="entry name" value="IQ"/>
    <property type="match status" value="3"/>
</dbReference>
<dbReference type="PANTHER" id="PTHR47052:SF3">
    <property type="entry name" value="INGRESSION PROTEIN 1"/>
    <property type="match status" value="1"/>
</dbReference>
<dbReference type="EMBL" id="QXGA01000305">
    <property type="protein sequence ID" value="KAE9148167.1"/>
    <property type="molecule type" value="Genomic_DNA"/>
</dbReference>
<feature type="compositionally biased region" description="Basic and acidic residues" evidence="1">
    <location>
        <begin position="979"/>
        <end position="993"/>
    </location>
</feature>
<feature type="compositionally biased region" description="Basic and acidic residues" evidence="1">
    <location>
        <begin position="460"/>
        <end position="473"/>
    </location>
</feature>
<feature type="compositionally biased region" description="Low complexity" evidence="1">
    <location>
        <begin position="555"/>
        <end position="572"/>
    </location>
</feature>
<evidence type="ECO:0000313" key="7">
    <source>
        <dbReference type="Proteomes" id="UP000440732"/>
    </source>
</evidence>
<evidence type="ECO:0000259" key="2">
    <source>
        <dbReference type="PROSITE" id="PS50004"/>
    </source>
</evidence>
<feature type="compositionally biased region" description="Basic residues" evidence="1">
    <location>
        <begin position="323"/>
        <end position="338"/>
    </location>
</feature>
<dbReference type="InterPro" id="IPR052981">
    <property type="entry name" value="Ingression_C2_domain"/>
</dbReference>
<feature type="domain" description="C2" evidence="2">
    <location>
        <begin position="76"/>
        <end position="256"/>
    </location>
</feature>
<dbReference type="Gene3D" id="2.60.40.150">
    <property type="entry name" value="C2 domain"/>
    <property type="match status" value="1"/>
</dbReference>
<dbReference type="PROSITE" id="PS50004">
    <property type="entry name" value="C2"/>
    <property type="match status" value="1"/>
</dbReference>
<gene>
    <name evidence="5" type="ORF">PF002_g1599</name>
    <name evidence="4" type="ORF">PF006_g7230</name>
    <name evidence="3" type="ORF">PF011_g6706</name>
</gene>
<feature type="compositionally biased region" description="Low complexity" evidence="1">
    <location>
        <begin position="475"/>
        <end position="490"/>
    </location>
</feature>
<feature type="compositionally biased region" description="Low complexity" evidence="1">
    <location>
        <begin position="397"/>
        <end position="410"/>
    </location>
</feature>
<reference evidence="6 7" key="1">
    <citation type="submission" date="2018-08" db="EMBL/GenBank/DDBJ databases">
        <title>Genomic investigation of the strawberry pathogen Phytophthora fragariae indicates pathogenicity is determined by transcriptional variation in three key races.</title>
        <authorList>
            <person name="Adams T.M."/>
            <person name="Armitage A.D."/>
            <person name="Sobczyk M.K."/>
            <person name="Bates H.J."/>
            <person name="Dunwell J.M."/>
            <person name="Nellist C.F."/>
            <person name="Harrison R.J."/>
        </authorList>
    </citation>
    <scope>NUCLEOTIDE SEQUENCE [LARGE SCALE GENOMIC DNA]</scope>
    <source>
        <strain evidence="5 6">BC-1</strain>
        <strain evidence="4 7">NOV-5</strain>
        <strain evidence="3 8">SCRP245</strain>
    </source>
</reference>
<feature type="compositionally biased region" description="Polar residues" evidence="1">
    <location>
        <begin position="346"/>
        <end position="360"/>
    </location>
</feature>
<dbReference type="InterPro" id="IPR000008">
    <property type="entry name" value="C2_dom"/>
</dbReference>
<feature type="compositionally biased region" description="Pro residues" evidence="1">
    <location>
        <begin position="432"/>
        <end position="444"/>
    </location>
</feature>
<feature type="compositionally biased region" description="Basic and acidic residues" evidence="1">
    <location>
        <begin position="506"/>
        <end position="522"/>
    </location>
</feature>
<feature type="compositionally biased region" description="Polar residues" evidence="1">
    <location>
        <begin position="380"/>
        <end position="389"/>
    </location>
</feature>
<feature type="region of interest" description="Disordered" evidence="1">
    <location>
        <begin position="979"/>
        <end position="1003"/>
    </location>
</feature>
<dbReference type="Proteomes" id="UP000460718">
    <property type="component" value="Unassembled WGS sequence"/>
</dbReference>
<protein>
    <recommendedName>
        <fullName evidence="2">C2 domain-containing protein</fullName>
    </recommendedName>
</protein>
<feature type="compositionally biased region" description="Basic and acidic residues" evidence="1">
    <location>
        <begin position="590"/>
        <end position="606"/>
    </location>
</feature>
<dbReference type="Proteomes" id="UP000440367">
    <property type="component" value="Unassembled WGS sequence"/>
</dbReference>
<organism evidence="4 7">
    <name type="scientific">Phytophthora fragariae</name>
    <dbReference type="NCBI Taxonomy" id="53985"/>
    <lineage>
        <taxon>Eukaryota</taxon>
        <taxon>Sar</taxon>
        <taxon>Stramenopiles</taxon>
        <taxon>Oomycota</taxon>
        <taxon>Peronosporomycetes</taxon>
        <taxon>Peronosporales</taxon>
        <taxon>Peronosporaceae</taxon>
        <taxon>Phytophthora</taxon>
    </lineage>
</organism>
<dbReference type="CDD" id="cd00030">
    <property type="entry name" value="C2"/>
    <property type="match status" value="1"/>
</dbReference>
<dbReference type="SUPFAM" id="SSF49562">
    <property type="entry name" value="C2 domain (Calcium/lipid-binding domain, CaLB)"/>
    <property type="match status" value="1"/>
</dbReference>
<evidence type="ECO:0000313" key="3">
    <source>
        <dbReference type="EMBL" id="KAE9017442.1"/>
    </source>
</evidence>
<feature type="compositionally biased region" description="Low complexity" evidence="1">
    <location>
        <begin position="38"/>
        <end position="70"/>
    </location>
</feature>
<dbReference type="EMBL" id="QXGD01000038">
    <property type="protein sequence ID" value="KAE9256844.1"/>
    <property type="molecule type" value="Genomic_DNA"/>
</dbReference>
<evidence type="ECO:0000313" key="6">
    <source>
        <dbReference type="Proteomes" id="UP000440367"/>
    </source>
</evidence>
<evidence type="ECO:0000313" key="5">
    <source>
        <dbReference type="EMBL" id="KAE9256844.1"/>
    </source>
</evidence>
<evidence type="ECO:0000313" key="4">
    <source>
        <dbReference type="EMBL" id="KAE9148167.1"/>
    </source>
</evidence>
<dbReference type="Gene3D" id="1.20.5.190">
    <property type="match status" value="1"/>
</dbReference>
<evidence type="ECO:0000313" key="8">
    <source>
        <dbReference type="Proteomes" id="UP000460718"/>
    </source>
</evidence>
<dbReference type="PROSITE" id="PS50096">
    <property type="entry name" value="IQ"/>
    <property type="match status" value="3"/>
</dbReference>
<accession>A0A6A3U9F4</accession>